<keyword evidence="2" id="KW-1185">Reference proteome</keyword>
<evidence type="ECO:0000313" key="2">
    <source>
        <dbReference type="Proteomes" id="UP000293547"/>
    </source>
</evidence>
<gene>
    <name evidence="1" type="ORF">AG0111_0g2616</name>
</gene>
<organism evidence="1 2">
    <name type="scientific">Alternaria gaisen</name>
    <dbReference type="NCBI Taxonomy" id="167740"/>
    <lineage>
        <taxon>Eukaryota</taxon>
        <taxon>Fungi</taxon>
        <taxon>Dikarya</taxon>
        <taxon>Ascomycota</taxon>
        <taxon>Pezizomycotina</taxon>
        <taxon>Dothideomycetes</taxon>
        <taxon>Pleosporomycetidae</taxon>
        <taxon>Pleosporales</taxon>
        <taxon>Pleosporineae</taxon>
        <taxon>Pleosporaceae</taxon>
        <taxon>Alternaria</taxon>
        <taxon>Alternaria sect. Alternaria</taxon>
    </lineage>
</organism>
<dbReference type="Proteomes" id="UP000293547">
    <property type="component" value="Unassembled WGS sequence"/>
</dbReference>
<protein>
    <submittedName>
        <fullName evidence="1">Uncharacterized protein</fullName>
    </submittedName>
</protein>
<evidence type="ECO:0000313" key="1">
    <source>
        <dbReference type="EMBL" id="KAB2108661.1"/>
    </source>
</evidence>
<proteinExistence type="predicted"/>
<sequence length="1027" mass="113842">MEIDRPHRTPRTSSEGDSAIDCDLRYTRNLNWANPTAGSLHATTHEITKDELESRREHSLDEISRACESASNLNTLWPSILRGISNGNGDISFAVLYRAETSIERAEGTSLVTNRVDRLSFLLSGTVGSFPATAPYKLEPNLEQDWVQSFFKSVDSRAPVLLQAKDGTLPWEMRQASEDRCHGDACHKAVVLPSVWNRTTDVHAVLIVGLAPRLPYDRSYQAWIKTLHREFSNEVGLRVIAEARNLAHQNEDERIAREKDIIKREKALEQQEATVAHGSKLRLLNITGAASVGVFECSLSGRVLHVNRGFCDLSGCSRELNMQNQPKLVDLCDAEDVPVLSLNWQALLTGLPATFSIRFCLVGGVKKWVQIACVPVFDSSSVVIGVTGCATDIDAQKGVEHEAIVKRTAALEQLHLSELRLRNLVETAPLGILIFDRDMRPSFANKTWFKMTSHSTVPAVDIDVRSIIFHEDLPQFDKSLHDISHTGQSATFHLRLNRLWRADPDFPQQTWVQFTAFLEMVDTHNFQITSTMMDISDFKFSEALQLRRLGQAVEAKRQQENFIDMVSHEIRNPLNVVMHCADSIAHTLSKVKLLLDQYDSGSTPDVESVSTAYNFRSLNNCMVDAVETIMSCTIHQTRIIDDILSLSKLDLDLLEICPTVFQVKSFLGRVENTFKLEAQQAGVQLLALADPSLSKLGVDWINADPGRITQVLFNLVANAIRFTKDTPGEKAVSVRIGAACWPPTAIFDGLIKTVQKSVQTDQSAIGMEPSADFIFLWFKVEDTGCGMDEVAKARIATRFTQAPPKTHSKYGGSGLGLSISQKLAALLGGEIGFNSQQHVGSTFAFYTRASRALPPNSILSTLHSNNTINTEGTALEHPHAMSTTADAPSTTPSSILLVEDNLINQRVLKKQLQRHGYIVHTADNGQEAFDFIKTTQHWKGATASAPRIDVILMDIEMPFVNGLECASMIRAAQHDGSISKHLHIIAVTANARPEQLKRAKETGMDDAVPKPFRVKDLAVVIEQLKDE</sequence>
<comment type="caution">
    <text evidence="1">The sequence shown here is derived from an EMBL/GenBank/DDBJ whole genome shotgun (WGS) entry which is preliminary data.</text>
</comment>
<name>A0ACB6FW49_9PLEO</name>
<accession>A0ACB6FW49</accession>
<dbReference type="EMBL" id="PDWZ02000002">
    <property type="protein sequence ID" value="KAB2108661.1"/>
    <property type="molecule type" value="Genomic_DNA"/>
</dbReference>
<reference evidence="1 2" key="1">
    <citation type="journal article" date="2019" name="bioRxiv">
        <title>Genomics, evolutionary history and diagnostics of the Alternaria alternata species group including apple and Asian pear pathotypes.</title>
        <authorList>
            <person name="Armitage A.D."/>
            <person name="Cockerton H.M."/>
            <person name="Sreenivasaprasad S."/>
            <person name="Woodhall J.W."/>
            <person name="Lane C.R."/>
            <person name="Harrison R.J."/>
            <person name="Clarkson J.P."/>
        </authorList>
    </citation>
    <scope>NUCLEOTIDE SEQUENCE [LARGE SCALE GENOMIC DNA]</scope>
    <source>
        <strain evidence="1 2">FERA 650</strain>
    </source>
</reference>